<dbReference type="PROSITE" id="PS50853">
    <property type="entry name" value="FN3"/>
    <property type="match status" value="3"/>
</dbReference>
<dbReference type="SUPFAM" id="SSF56219">
    <property type="entry name" value="DNase I-like"/>
    <property type="match status" value="1"/>
</dbReference>
<feature type="domain" description="Fibronectin type-III" evidence="2">
    <location>
        <begin position="511"/>
        <end position="595"/>
    </location>
</feature>
<dbReference type="InterPro" id="IPR013783">
    <property type="entry name" value="Ig-like_fold"/>
</dbReference>
<dbReference type="SMART" id="SM00060">
    <property type="entry name" value="FN3"/>
    <property type="match status" value="6"/>
</dbReference>
<dbReference type="PANTHER" id="PTHR47135">
    <property type="entry name" value="FIBRONECTIN TYPE III DOMAIN-CONTAINING PROTEIN 7"/>
    <property type="match status" value="1"/>
</dbReference>
<dbReference type="PANTHER" id="PTHR47135:SF1">
    <property type="entry name" value="FIBRONECTIN TYPE III DOMAIN-CONTAINING PROTEIN 7"/>
    <property type="match status" value="1"/>
</dbReference>
<dbReference type="Proteomes" id="UP001148018">
    <property type="component" value="Unassembled WGS sequence"/>
</dbReference>
<name>A0A9Q0E430_9TELE</name>
<dbReference type="Pfam" id="PF00041">
    <property type="entry name" value="fn3"/>
    <property type="match status" value="2"/>
</dbReference>
<organism evidence="3 4">
    <name type="scientific">Muraenolepis orangiensis</name>
    <name type="common">Patagonian moray cod</name>
    <dbReference type="NCBI Taxonomy" id="630683"/>
    <lineage>
        <taxon>Eukaryota</taxon>
        <taxon>Metazoa</taxon>
        <taxon>Chordata</taxon>
        <taxon>Craniata</taxon>
        <taxon>Vertebrata</taxon>
        <taxon>Euteleostomi</taxon>
        <taxon>Actinopterygii</taxon>
        <taxon>Neopterygii</taxon>
        <taxon>Teleostei</taxon>
        <taxon>Neoteleostei</taxon>
        <taxon>Acanthomorphata</taxon>
        <taxon>Zeiogadaria</taxon>
        <taxon>Gadariae</taxon>
        <taxon>Gadiformes</taxon>
        <taxon>Muraenolepidoidei</taxon>
        <taxon>Muraenolepididae</taxon>
        <taxon>Muraenolepis</taxon>
    </lineage>
</organism>
<dbReference type="InterPro" id="IPR036116">
    <property type="entry name" value="FN3_sf"/>
</dbReference>
<comment type="caution">
    <text evidence="3">The sequence shown here is derived from an EMBL/GenBank/DDBJ whole genome shotgun (WGS) entry which is preliminary data.</text>
</comment>
<dbReference type="CDD" id="cd09076">
    <property type="entry name" value="L1-EN"/>
    <property type="match status" value="1"/>
</dbReference>
<dbReference type="Gene3D" id="3.60.10.10">
    <property type="entry name" value="Endonuclease/exonuclease/phosphatase"/>
    <property type="match status" value="1"/>
</dbReference>
<accession>A0A9Q0E430</accession>
<protein>
    <recommendedName>
        <fullName evidence="2">Fibronectin type-III domain-containing protein</fullName>
    </recommendedName>
</protein>
<evidence type="ECO:0000256" key="1">
    <source>
        <dbReference type="SAM" id="MobiDB-lite"/>
    </source>
</evidence>
<dbReference type="OrthoDB" id="9927686at2759"/>
<feature type="domain" description="Fibronectin type-III" evidence="2">
    <location>
        <begin position="255"/>
        <end position="339"/>
    </location>
</feature>
<sequence length="907" mass="97465">MTVRWTRYTGASSYKLTVSPESAPNQPAAFAQFGANTVMGSVNSLSPNTLYVVEVEALDNQVSLNSTVLESRTAPERMDPIDSVEAQDSSSLMVAFTAVGGATGYLLRVENSQGFFREEQVASSPAQVGSLLPYTSYSLSVMSLNEAGRSQPSSPLGARTLLPFPELVTSSPTNDSLVVSWPPVDQAVAYTITVVPSLNTSLTPSQHNVSDISVTLLGLEPGTLYTIQGYAWDQDGRRGEASPYTNQTTRPATPGPFDLSVERGVSWVGLSVSWEPDASAHGTEYRVVSDQGPRCNSSASSCTLAPIGCEETHSIHMLALNRAGPSPPTGPVPFRTFPCPPEALALVESDPGNCTFSWAGSPYADRYTSFIKRNDGSEDAFNTTSTSSRFHCQCGYTYLTSVFAYNPAGISEPGRVANYTTLPCCPTNVTIIAATTDTFEITWAGSRGAELYETRAADGSGALVCNDTEPVCVLSDLRCDRPYTLHVTPCSDTSGCTRSCPPHYKETPPCMPEDVLLVQGNQGSVEVSWMSLNRAANHTVSLTGSQGSHSCWSNTSSCEVPDLPCGSSYSVVAVAQTDAGQSLPSYSVELETAPCCPATMAVHQVTQAMSNVTWSHARGAHSFITTLASPRGHARCHTLDPHCLMGCITCNSNYTVSMEAYSRTGHMANCSYQGFTSSACCPSGIKLYRMAGSALRVYWRSSGSYNYTVEMAGSSNYTCSPLPGQASCDLAGVQCGDVYNVLVTPLTAEGTKVEFCHQRVYLVMVRYNLSVLGLGETRWTQSGEVKLPSGQSVIYSGHEEDGANHTEGVAIMMTKETRKALIAWEPISSRLITASFRTNNRRVKAYIIQCYAPTNDAVDDVKARFYDSLNHLLGRVGARDLIILMGDFNAKIGGRNEGYEEVMGNME</sequence>
<dbReference type="InterPro" id="IPR036691">
    <property type="entry name" value="Endo/exonu/phosph_ase_sf"/>
</dbReference>
<gene>
    <name evidence="3" type="ORF">NHX12_033640</name>
</gene>
<feature type="region of interest" description="Disordered" evidence="1">
    <location>
        <begin position="238"/>
        <end position="257"/>
    </location>
</feature>
<dbReference type="CDD" id="cd00063">
    <property type="entry name" value="FN3"/>
    <property type="match status" value="3"/>
</dbReference>
<evidence type="ECO:0000313" key="4">
    <source>
        <dbReference type="Proteomes" id="UP001148018"/>
    </source>
</evidence>
<keyword evidence="4" id="KW-1185">Reference proteome</keyword>
<evidence type="ECO:0000259" key="2">
    <source>
        <dbReference type="PROSITE" id="PS50853"/>
    </source>
</evidence>
<feature type="domain" description="Fibronectin type-III" evidence="2">
    <location>
        <begin position="162"/>
        <end position="252"/>
    </location>
</feature>
<dbReference type="Gene3D" id="6.10.250.2590">
    <property type="match status" value="1"/>
</dbReference>
<proteinExistence type="predicted"/>
<evidence type="ECO:0000313" key="3">
    <source>
        <dbReference type="EMBL" id="KAJ3599684.1"/>
    </source>
</evidence>
<dbReference type="EMBL" id="JANIIK010000048">
    <property type="protein sequence ID" value="KAJ3599684.1"/>
    <property type="molecule type" value="Genomic_DNA"/>
</dbReference>
<dbReference type="InterPro" id="IPR003961">
    <property type="entry name" value="FN3_dom"/>
</dbReference>
<dbReference type="SUPFAM" id="SSF49265">
    <property type="entry name" value="Fibronectin type III"/>
    <property type="match status" value="4"/>
</dbReference>
<dbReference type="Gene3D" id="2.60.40.10">
    <property type="entry name" value="Immunoglobulins"/>
    <property type="match status" value="3"/>
</dbReference>
<dbReference type="AlphaFoldDB" id="A0A9Q0E430"/>
<reference evidence="3" key="1">
    <citation type="submission" date="2022-07" db="EMBL/GenBank/DDBJ databases">
        <title>Chromosome-level genome of Muraenolepis orangiensis.</title>
        <authorList>
            <person name="Kim J."/>
        </authorList>
    </citation>
    <scope>NUCLEOTIDE SEQUENCE</scope>
    <source>
        <strain evidence="3">KU_S4_2022</strain>
        <tissue evidence="3">Muscle</tissue>
    </source>
</reference>